<sequence>MEQLWAEDAATAEGRVLHETVDAGGRESRPAVTLARGLALRSLALGVTGKADAVEFRGKPPRPFPVEYKRGKPKAHRADEVQLCAQAICLEEMFGTAVPEGALFYGEPRRRTAVIFDAALRALTADVAVATRATLASRTTPSPKRMPACRRCSLETLCQPARLEKPPAVARWPGGELMRRLRNTVYVTSEGAWLRKDGANLVVEVEGAERGRVPLHMLEGVVTFGRPGASPALMVACAENGIALSFLDPNGRFLARVEGPRTGNVLLRRAQFAAAGDSARSAVIVRGIVAAKAANQRTVLRRAMRDHSDSLQPDALAMLAAAEARLTDIIRRTLKVTDVDGLRGIEGEAAATYFAVFPVLIRLDDLAFRFGGRSRRPPLDRINALLSFLYAMLGHDCRAALESHGLDPQVGFLHADKPGRASLALDLMEELRPVLADRLALSLVNRRQLAADDFVMEVTGGVRLTDEARGRVLVAWQERKRDELRHPFLDEAMPFGLVAHAQAQMLARHLRGDLDGYPAFVWK</sequence>
<keyword evidence="6 14" id="KW-0460">Magnesium</keyword>
<comment type="caution">
    <text evidence="16">The sequence shown here is derived from an EMBL/GenBank/DDBJ whole genome shotgun (WGS) entry which is preliminary data.</text>
</comment>
<evidence type="ECO:0000256" key="13">
    <source>
        <dbReference type="ARBA" id="ARBA00038592"/>
    </source>
</evidence>
<evidence type="ECO:0000256" key="5">
    <source>
        <dbReference type="ARBA" id="ARBA00022839"/>
    </source>
</evidence>
<dbReference type="InterPro" id="IPR042211">
    <property type="entry name" value="CRISPR-assoc_Cas1_N"/>
</dbReference>
<comment type="cofactor">
    <cofactor evidence="14">
        <name>Mg(2+)</name>
        <dbReference type="ChEBI" id="CHEBI:18420"/>
    </cofactor>
    <cofactor evidence="14">
        <name>Mn(2+)</name>
        <dbReference type="ChEBI" id="CHEBI:29035"/>
    </cofactor>
</comment>
<evidence type="ECO:0000256" key="10">
    <source>
        <dbReference type="ARBA" id="ARBA00023125"/>
    </source>
</evidence>
<evidence type="ECO:0000256" key="8">
    <source>
        <dbReference type="ARBA" id="ARBA00023014"/>
    </source>
</evidence>
<dbReference type="InterPro" id="IPR013343">
    <property type="entry name" value="CRISPR-assoc_prot_Cas4"/>
</dbReference>
<dbReference type="Pfam" id="PF01930">
    <property type="entry name" value="Cas_Cas4"/>
    <property type="match status" value="1"/>
</dbReference>
<dbReference type="NCBIfam" id="TIGR00287">
    <property type="entry name" value="cas1"/>
    <property type="match status" value="1"/>
</dbReference>
<dbReference type="EMBL" id="JAMOIM010000046">
    <property type="protein sequence ID" value="MCW6512313.1"/>
    <property type="molecule type" value="Genomic_DNA"/>
</dbReference>
<comment type="similarity">
    <text evidence="14">Belongs to the CRISPR-associated endonuclease Cas1 family.</text>
</comment>
<feature type="binding site" evidence="14">
    <location>
        <position position="429"/>
    </location>
    <ligand>
        <name>Mn(2+)</name>
        <dbReference type="ChEBI" id="CHEBI:29035"/>
    </ligand>
</feature>
<dbReference type="Gene3D" id="1.20.120.920">
    <property type="entry name" value="CRISPR-associated endonuclease Cas1, C-terminal domain"/>
    <property type="match status" value="1"/>
</dbReference>
<proteinExistence type="inferred from homology"/>
<dbReference type="PANTHER" id="PTHR34353">
    <property type="entry name" value="CRISPR-ASSOCIATED ENDONUCLEASE CAS1 1"/>
    <property type="match status" value="1"/>
</dbReference>
<dbReference type="Gene3D" id="3.100.10.20">
    <property type="entry name" value="CRISPR-associated endonuclease Cas1, N-terminal domain"/>
    <property type="match status" value="1"/>
</dbReference>
<dbReference type="NCBIfam" id="TIGR00372">
    <property type="entry name" value="cas4"/>
    <property type="match status" value="1"/>
</dbReference>
<keyword evidence="2 14" id="KW-0479">Metal-binding</keyword>
<evidence type="ECO:0000256" key="12">
    <source>
        <dbReference type="ARBA" id="ARBA00033996"/>
    </source>
</evidence>
<dbReference type="GO" id="GO:0051536">
    <property type="term" value="F:iron-sulfur cluster binding"/>
    <property type="evidence" value="ECO:0007669"/>
    <property type="project" value="UniProtKB-KW"/>
</dbReference>
<evidence type="ECO:0000313" key="17">
    <source>
        <dbReference type="Proteomes" id="UP001165667"/>
    </source>
</evidence>
<keyword evidence="11 14" id="KW-0464">Manganese</keyword>
<dbReference type="InterPro" id="IPR042206">
    <property type="entry name" value="CRISPR-assoc_Cas1_C"/>
</dbReference>
<dbReference type="InterPro" id="IPR002729">
    <property type="entry name" value="CRISPR-assoc_Cas1"/>
</dbReference>
<dbReference type="Proteomes" id="UP001165667">
    <property type="component" value="Unassembled WGS sequence"/>
</dbReference>
<keyword evidence="5" id="KW-0269">Exonuclease</keyword>
<organism evidence="16 17">
    <name type="scientific">Lichenifustis flavocetrariae</name>
    <dbReference type="NCBI Taxonomy" id="2949735"/>
    <lineage>
        <taxon>Bacteria</taxon>
        <taxon>Pseudomonadati</taxon>
        <taxon>Pseudomonadota</taxon>
        <taxon>Alphaproteobacteria</taxon>
        <taxon>Hyphomicrobiales</taxon>
        <taxon>Lichenihabitantaceae</taxon>
        <taxon>Lichenifustis</taxon>
    </lineage>
</organism>
<keyword evidence="1 14" id="KW-0540">Nuclease</keyword>
<evidence type="ECO:0000256" key="9">
    <source>
        <dbReference type="ARBA" id="ARBA00023118"/>
    </source>
</evidence>
<keyword evidence="9 14" id="KW-0051">Antiviral defense</keyword>
<evidence type="ECO:0000259" key="15">
    <source>
        <dbReference type="Pfam" id="PF01930"/>
    </source>
</evidence>
<feature type="domain" description="DUF83" evidence="15">
    <location>
        <begin position="7"/>
        <end position="159"/>
    </location>
</feature>
<accession>A0AA41Z3M8</accession>
<feature type="binding site" evidence="14">
    <location>
        <position position="346"/>
    </location>
    <ligand>
        <name>Mn(2+)</name>
        <dbReference type="ChEBI" id="CHEBI:29035"/>
    </ligand>
</feature>
<keyword evidence="4 14" id="KW-0378">Hydrolase</keyword>
<evidence type="ECO:0000256" key="1">
    <source>
        <dbReference type="ARBA" id="ARBA00022722"/>
    </source>
</evidence>
<dbReference type="InterPro" id="IPR011604">
    <property type="entry name" value="PDDEXK-like_dom_sf"/>
</dbReference>
<dbReference type="GO" id="GO:0046872">
    <property type="term" value="F:metal ion binding"/>
    <property type="evidence" value="ECO:0007669"/>
    <property type="project" value="UniProtKB-UniRule"/>
</dbReference>
<dbReference type="Gene3D" id="3.90.320.10">
    <property type="match status" value="1"/>
</dbReference>
<dbReference type="AlphaFoldDB" id="A0AA41Z3M8"/>
<dbReference type="InterPro" id="IPR022765">
    <property type="entry name" value="Dna2/Cas4_DUF83"/>
</dbReference>
<keyword evidence="17" id="KW-1185">Reference proteome</keyword>
<keyword evidence="3 14" id="KW-0255">Endonuclease</keyword>
<protein>
    <recommendedName>
        <fullName evidence="14">CRISPR-associated endonuclease Cas1</fullName>
        <ecNumber evidence="14">3.1.-.-</ecNumber>
    </recommendedName>
</protein>
<gene>
    <name evidence="16" type="primary">cas1c</name>
    <name evidence="14" type="synonym">cas1</name>
    <name evidence="16" type="ORF">M8523_30790</name>
</gene>
<dbReference type="InterPro" id="IPR050646">
    <property type="entry name" value="Cas1"/>
</dbReference>
<dbReference type="HAMAP" id="MF_01470">
    <property type="entry name" value="Cas1"/>
    <property type="match status" value="1"/>
</dbReference>
<evidence type="ECO:0000256" key="2">
    <source>
        <dbReference type="ARBA" id="ARBA00022723"/>
    </source>
</evidence>
<evidence type="ECO:0000256" key="4">
    <source>
        <dbReference type="ARBA" id="ARBA00022801"/>
    </source>
</evidence>
<evidence type="ECO:0000313" key="16">
    <source>
        <dbReference type="EMBL" id="MCW6512313.1"/>
    </source>
</evidence>
<comment type="function">
    <text evidence="14">CRISPR (clustered regularly interspaced short palindromic repeat), is an adaptive immune system that provides protection against mobile genetic elements (viruses, transposable elements and conjugative plasmids). CRISPR clusters contain spacers, sequences complementary to antecedent mobile elements, and target invading nucleic acids. CRISPR clusters are transcribed and processed into CRISPR RNA (crRNA). Acts as a dsDNA endonuclease. Involved in the integration of spacer DNA into the CRISPR cassette.</text>
</comment>
<dbReference type="EC" id="3.1.-.-" evidence="14"/>
<dbReference type="GO" id="GO:0043571">
    <property type="term" value="P:maintenance of CRISPR repeat elements"/>
    <property type="evidence" value="ECO:0007669"/>
    <property type="project" value="UniProtKB-UniRule"/>
</dbReference>
<dbReference type="GO" id="GO:0051607">
    <property type="term" value="P:defense response to virus"/>
    <property type="evidence" value="ECO:0007669"/>
    <property type="project" value="UniProtKB-UniRule"/>
</dbReference>
<evidence type="ECO:0000256" key="7">
    <source>
        <dbReference type="ARBA" id="ARBA00023004"/>
    </source>
</evidence>
<dbReference type="GO" id="GO:0003677">
    <property type="term" value="F:DNA binding"/>
    <property type="evidence" value="ECO:0007669"/>
    <property type="project" value="UniProtKB-KW"/>
</dbReference>
<keyword evidence="10 14" id="KW-0238">DNA-binding</keyword>
<dbReference type="RefSeq" id="WP_428351696.1">
    <property type="nucleotide sequence ID" value="NZ_JAMOIM010000046.1"/>
</dbReference>
<dbReference type="GO" id="GO:0004520">
    <property type="term" value="F:DNA endonuclease activity"/>
    <property type="evidence" value="ECO:0007669"/>
    <property type="project" value="InterPro"/>
</dbReference>
<evidence type="ECO:0000256" key="14">
    <source>
        <dbReference type="HAMAP-Rule" id="MF_01470"/>
    </source>
</evidence>
<dbReference type="GO" id="GO:0004527">
    <property type="term" value="F:exonuclease activity"/>
    <property type="evidence" value="ECO:0007669"/>
    <property type="project" value="UniProtKB-KW"/>
</dbReference>
<keyword evidence="7" id="KW-0408">Iron</keyword>
<dbReference type="NCBIfam" id="TIGR03640">
    <property type="entry name" value="cas1_DVULG"/>
    <property type="match status" value="1"/>
</dbReference>
<reference evidence="16" key="1">
    <citation type="submission" date="2022-05" db="EMBL/GenBank/DDBJ databases">
        <authorList>
            <person name="Pankratov T."/>
        </authorList>
    </citation>
    <scope>NUCLEOTIDE SEQUENCE</scope>
    <source>
        <strain evidence="16">BP6-180914</strain>
    </source>
</reference>
<dbReference type="PANTHER" id="PTHR34353:SF2">
    <property type="entry name" value="CRISPR-ASSOCIATED ENDONUCLEASE CAS1 1"/>
    <property type="match status" value="1"/>
</dbReference>
<dbReference type="CDD" id="cd09721">
    <property type="entry name" value="Cas1_I-C"/>
    <property type="match status" value="1"/>
</dbReference>
<feature type="binding site" evidence="14">
    <location>
        <position position="414"/>
    </location>
    <ligand>
        <name>Mn(2+)</name>
        <dbReference type="ChEBI" id="CHEBI:29035"/>
    </ligand>
</feature>
<comment type="subunit">
    <text evidence="13 14">Homodimer, forms a heterotetramer with a Cas2 homodimer.</text>
</comment>
<comment type="catalytic activity">
    <reaction evidence="12">
        <text>exonucleolytic cleavage in the 5'- to 3'-direction to yield nucleoside 3'-phosphates.</text>
        <dbReference type="EC" id="3.1.12.1"/>
    </reaction>
</comment>
<evidence type="ECO:0000256" key="11">
    <source>
        <dbReference type="ARBA" id="ARBA00023211"/>
    </source>
</evidence>
<evidence type="ECO:0000256" key="3">
    <source>
        <dbReference type="ARBA" id="ARBA00022759"/>
    </source>
</evidence>
<dbReference type="InterPro" id="IPR019856">
    <property type="entry name" value="CRISPR-assoc_Cas1_DVULG"/>
</dbReference>
<name>A0AA41Z3M8_9HYPH</name>
<evidence type="ECO:0000256" key="6">
    <source>
        <dbReference type="ARBA" id="ARBA00022842"/>
    </source>
</evidence>
<dbReference type="Pfam" id="PF01867">
    <property type="entry name" value="Cas_Cas1"/>
    <property type="match status" value="1"/>
</dbReference>
<keyword evidence="8" id="KW-0411">Iron-sulfur</keyword>